<protein>
    <recommendedName>
        <fullName evidence="2">PD-(D/E)XK endonuclease-like domain-containing protein</fullName>
    </recommendedName>
</protein>
<comment type="caution">
    <text evidence="1">The sequence shown here is derived from an EMBL/GenBank/DDBJ whole genome shotgun (WGS) entry which is preliminary data.</text>
</comment>
<organism evidence="1">
    <name type="scientific">marine sediment metagenome</name>
    <dbReference type="NCBI Taxonomy" id="412755"/>
    <lineage>
        <taxon>unclassified sequences</taxon>
        <taxon>metagenomes</taxon>
        <taxon>ecological metagenomes</taxon>
    </lineage>
</organism>
<dbReference type="EMBL" id="LAZR01039535">
    <property type="protein sequence ID" value="KKL16764.1"/>
    <property type="molecule type" value="Genomic_DNA"/>
</dbReference>
<dbReference type="InterPro" id="IPR011604">
    <property type="entry name" value="PDDEXK-like_dom_sf"/>
</dbReference>
<evidence type="ECO:0008006" key="2">
    <source>
        <dbReference type="Google" id="ProtNLM"/>
    </source>
</evidence>
<sequence length="237" mass="26676">MKYHRVTATEDSSYVTPGALQRHAEAGHWTESAVAEWLRLAGFGLRTHHIHEDGSPVLNTFGKPKQLGFYAAKDPETGQARIAGEIDGVITHVPPELRDMIPVPCLWESKKATAKKCKRFSSVGVEKADAKYYGQIQTCMAYLEIKHTLFSMLNLDNMEFYWELVPFDPLAAQHITDRAVKVLQSQTPYDLPRITSDTSDFRCKFCPYKEPCWNDPKEGKLGGTPLPYWINKGADSG</sequence>
<dbReference type="Gene3D" id="3.90.320.10">
    <property type="match status" value="1"/>
</dbReference>
<reference evidence="1" key="1">
    <citation type="journal article" date="2015" name="Nature">
        <title>Complex archaea that bridge the gap between prokaryotes and eukaryotes.</title>
        <authorList>
            <person name="Spang A."/>
            <person name="Saw J.H."/>
            <person name="Jorgensen S.L."/>
            <person name="Zaremba-Niedzwiedzka K."/>
            <person name="Martijn J."/>
            <person name="Lind A.E."/>
            <person name="van Eijk R."/>
            <person name="Schleper C."/>
            <person name="Guy L."/>
            <person name="Ettema T.J."/>
        </authorList>
    </citation>
    <scope>NUCLEOTIDE SEQUENCE</scope>
</reference>
<gene>
    <name evidence="1" type="ORF">LCGC14_2492290</name>
</gene>
<accession>A0A0F9B4G3</accession>
<name>A0A0F9B4G3_9ZZZZ</name>
<evidence type="ECO:0000313" key="1">
    <source>
        <dbReference type="EMBL" id="KKL16764.1"/>
    </source>
</evidence>
<dbReference type="AlphaFoldDB" id="A0A0F9B4G3"/>
<proteinExistence type="predicted"/>